<dbReference type="PROSITE" id="PS50045">
    <property type="entry name" value="SIGMA54_INTERACT_4"/>
    <property type="match status" value="1"/>
</dbReference>
<accession>A0A844FFI6</accession>
<dbReference type="Gene3D" id="1.10.8.60">
    <property type="match status" value="1"/>
</dbReference>
<keyword evidence="1" id="KW-0547">Nucleotide-binding</keyword>
<dbReference type="InterPro" id="IPR035965">
    <property type="entry name" value="PAS-like_dom_sf"/>
</dbReference>
<feature type="domain" description="Sigma-54 factor interaction" evidence="6">
    <location>
        <begin position="147"/>
        <end position="377"/>
    </location>
</feature>
<dbReference type="PANTHER" id="PTHR32071:SF57">
    <property type="entry name" value="C4-DICARBOXYLATE TRANSPORT TRANSCRIPTIONAL REGULATORY PROTEIN DCTD"/>
    <property type="match status" value="1"/>
</dbReference>
<dbReference type="InterPro" id="IPR000014">
    <property type="entry name" value="PAS"/>
</dbReference>
<keyword evidence="2" id="KW-0067">ATP-binding</keyword>
<dbReference type="Gene3D" id="3.40.50.300">
    <property type="entry name" value="P-loop containing nucleotide triphosphate hydrolases"/>
    <property type="match status" value="1"/>
</dbReference>
<comment type="caution">
    <text evidence="8">The sequence shown here is derived from an EMBL/GenBank/DDBJ whole genome shotgun (WGS) entry which is preliminary data.</text>
</comment>
<gene>
    <name evidence="8" type="ORF">FYJ27_03055</name>
</gene>
<dbReference type="Gene3D" id="1.10.10.60">
    <property type="entry name" value="Homeodomain-like"/>
    <property type="match status" value="1"/>
</dbReference>
<dbReference type="InterPro" id="IPR013767">
    <property type="entry name" value="PAS_fold"/>
</dbReference>
<feature type="domain" description="PAS" evidence="7">
    <location>
        <begin position="18"/>
        <end position="60"/>
    </location>
</feature>
<dbReference type="CDD" id="cd00130">
    <property type="entry name" value="PAS"/>
    <property type="match status" value="1"/>
</dbReference>
<organism evidence="8 9">
    <name type="scientific">Anaerosalibacter bizertensis</name>
    <dbReference type="NCBI Taxonomy" id="932217"/>
    <lineage>
        <taxon>Bacteria</taxon>
        <taxon>Bacillati</taxon>
        <taxon>Bacillota</taxon>
        <taxon>Tissierellia</taxon>
        <taxon>Tissierellales</taxon>
        <taxon>Sporanaerobacteraceae</taxon>
        <taxon>Anaerosalibacter</taxon>
    </lineage>
</organism>
<reference evidence="8 9" key="1">
    <citation type="submission" date="2019-08" db="EMBL/GenBank/DDBJ databases">
        <title>In-depth cultivation of the pig gut microbiome towards novel bacterial diversity and tailored functional studies.</title>
        <authorList>
            <person name="Wylensek D."/>
            <person name="Hitch T.C.A."/>
            <person name="Clavel T."/>
        </authorList>
    </citation>
    <scope>NUCLEOTIDE SEQUENCE [LARGE SCALE GENOMIC DNA]</scope>
    <source>
        <strain evidence="8 9">Med78-601-WT-4W-RMD-3</strain>
    </source>
</reference>
<evidence type="ECO:0000313" key="8">
    <source>
        <dbReference type="EMBL" id="MSS42712.1"/>
    </source>
</evidence>
<evidence type="ECO:0000256" key="1">
    <source>
        <dbReference type="ARBA" id="ARBA00022741"/>
    </source>
</evidence>
<evidence type="ECO:0000259" key="6">
    <source>
        <dbReference type="PROSITE" id="PS50045"/>
    </source>
</evidence>
<dbReference type="InterPro" id="IPR025944">
    <property type="entry name" value="Sigma_54_int_dom_CS"/>
</dbReference>
<dbReference type="SUPFAM" id="SSF55785">
    <property type="entry name" value="PYP-like sensor domain (PAS domain)"/>
    <property type="match status" value="1"/>
</dbReference>
<evidence type="ECO:0000256" key="3">
    <source>
        <dbReference type="ARBA" id="ARBA00023015"/>
    </source>
</evidence>
<dbReference type="Pfam" id="PF25601">
    <property type="entry name" value="AAA_lid_14"/>
    <property type="match status" value="1"/>
</dbReference>
<dbReference type="InterPro" id="IPR002197">
    <property type="entry name" value="HTH_Fis"/>
</dbReference>
<dbReference type="InterPro" id="IPR009057">
    <property type="entry name" value="Homeodomain-like_sf"/>
</dbReference>
<dbReference type="InterPro" id="IPR003593">
    <property type="entry name" value="AAA+_ATPase"/>
</dbReference>
<keyword evidence="3" id="KW-0805">Transcription regulation</keyword>
<dbReference type="PROSITE" id="PS00688">
    <property type="entry name" value="SIGMA54_INTERACT_3"/>
    <property type="match status" value="1"/>
</dbReference>
<dbReference type="PANTHER" id="PTHR32071">
    <property type="entry name" value="TRANSCRIPTIONAL REGULATORY PROTEIN"/>
    <property type="match status" value="1"/>
</dbReference>
<keyword evidence="5" id="KW-0804">Transcription</keyword>
<dbReference type="Pfam" id="PF02954">
    <property type="entry name" value="HTH_8"/>
    <property type="match status" value="1"/>
</dbReference>
<sequence length="451" mass="51399">MIFILFEGVDIVEKDKLVEENIENILDSIPAGILTSDLSGTIRIINKSIIKLFGYSEEKIKSMKIWNLVKNWNMVLDEVHNNGSFTNEDVQVNAHTNRLKLNLSAYPIYDSKERIVEITCIFNEVKKPRKLANRLIKSQAIYTFDKIIGKNQNFIDIINYSKQIADSRSNVIIVGDSGTGKEVFAQSIHNYSSRKDKPFIAVNCGAIPSNLIESELFGYEEGAFTGARPGGHLGKFEAADGGTIFLDEIGEMPLDMQIKLLRVIEEGVINRIGSIKQIPVNVRIISATNKDLKDEVAKGKFRKDLFYRINVIPIYLPSLKDRKDDIPILINYFMERISKRLNKRKVDIPIGYMERLINYDWPGNIRELENLIELIINTGSIKILDKLQFNTVEPTPIKSEEIDETIFTLETVEKKYIEKALNKFDGNISQTAKALGIGRNTLYRKIKKYSI</sequence>
<evidence type="ECO:0000256" key="4">
    <source>
        <dbReference type="ARBA" id="ARBA00023125"/>
    </source>
</evidence>
<dbReference type="SUPFAM" id="SSF52540">
    <property type="entry name" value="P-loop containing nucleoside triphosphate hydrolases"/>
    <property type="match status" value="1"/>
</dbReference>
<dbReference type="PROSITE" id="PS50112">
    <property type="entry name" value="PAS"/>
    <property type="match status" value="1"/>
</dbReference>
<evidence type="ECO:0000259" key="7">
    <source>
        <dbReference type="PROSITE" id="PS50112"/>
    </source>
</evidence>
<proteinExistence type="predicted"/>
<dbReference type="FunFam" id="3.40.50.300:FF:000006">
    <property type="entry name" value="DNA-binding transcriptional regulator NtrC"/>
    <property type="match status" value="1"/>
</dbReference>
<dbReference type="NCBIfam" id="TIGR00229">
    <property type="entry name" value="sensory_box"/>
    <property type="match status" value="1"/>
</dbReference>
<dbReference type="SUPFAM" id="SSF46689">
    <property type="entry name" value="Homeodomain-like"/>
    <property type="match status" value="1"/>
</dbReference>
<dbReference type="SMART" id="SM00382">
    <property type="entry name" value="AAA"/>
    <property type="match status" value="1"/>
</dbReference>
<dbReference type="InterPro" id="IPR058031">
    <property type="entry name" value="AAA_lid_NorR"/>
</dbReference>
<dbReference type="PROSITE" id="PS00676">
    <property type="entry name" value="SIGMA54_INTERACT_2"/>
    <property type="match status" value="1"/>
</dbReference>
<dbReference type="CDD" id="cd00009">
    <property type="entry name" value="AAA"/>
    <property type="match status" value="1"/>
</dbReference>
<dbReference type="GO" id="GO:0043565">
    <property type="term" value="F:sequence-specific DNA binding"/>
    <property type="evidence" value="ECO:0007669"/>
    <property type="project" value="InterPro"/>
</dbReference>
<keyword evidence="4" id="KW-0238">DNA-binding</keyword>
<dbReference type="InterPro" id="IPR025662">
    <property type="entry name" value="Sigma_54_int_dom_ATP-bd_1"/>
</dbReference>
<dbReference type="EMBL" id="VULR01000003">
    <property type="protein sequence ID" value="MSS42712.1"/>
    <property type="molecule type" value="Genomic_DNA"/>
</dbReference>
<dbReference type="AlphaFoldDB" id="A0A844FFI6"/>
<dbReference type="SMART" id="SM00091">
    <property type="entry name" value="PAS"/>
    <property type="match status" value="1"/>
</dbReference>
<dbReference type="PRINTS" id="PR01590">
    <property type="entry name" value="HTHFIS"/>
</dbReference>
<dbReference type="InterPro" id="IPR002078">
    <property type="entry name" value="Sigma_54_int"/>
</dbReference>
<evidence type="ECO:0000256" key="5">
    <source>
        <dbReference type="ARBA" id="ARBA00023163"/>
    </source>
</evidence>
<dbReference type="GO" id="GO:0006355">
    <property type="term" value="P:regulation of DNA-templated transcription"/>
    <property type="evidence" value="ECO:0007669"/>
    <property type="project" value="InterPro"/>
</dbReference>
<dbReference type="InterPro" id="IPR027417">
    <property type="entry name" value="P-loop_NTPase"/>
</dbReference>
<protein>
    <submittedName>
        <fullName evidence="8">PAS domain S-box protein</fullName>
    </submittedName>
</protein>
<evidence type="ECO:0000313" key="9">
    <source>
        <dbReference type="Proteomes" id="UP000462760"/>
    </source>
</evidence>
<dbReference type="Pfam" id="PF00158">
    <property type="entry name" value="Sigma54_activat"/>
    <property type="match status" value="1"/>
</dbReference>
<name>A0A844FFI6_9FIRM</name>
<dbReference type="InterPro" id="IPR025943">
    <property type="entry name" value="Sigma_54_int_dom_ATP-bd_2"/>
</dbReference>
<dbReference type="PROSITE" id="PS00675">
    <property type="entry name" value="SIGMA54_INTERACT_1"/>
    <property type="match status" value="1"/>
</dbReference>
<dbReference type="Pfam" id="PF00989">
    <property type="entry name" value="PAS"/>
    <property type="match status" value="1"/>
</dbReference>
<dbReference type="GO" id="GO:0005524">
    <property type="term" value="F:ATP binding"/>
    <property type="evidence" value="ECO:0007669"/>
    <property type="project" value="UniProtKB-KW"/>
</dbReference>
<dbReference type="Gene3D" id="3.30.450.20">
    <property type="entry name" value="PAS domain"/>
    <property type="match status" value="1"/>
</dbReference>
<dbReference type="Proteomes" id="UP000462760">
    <property type="component" value="Unassembled WGS sequence"/>
</dbReference>
<evidence type="ECO:0000256" key="2">
    <source>
        <dbReference type="ARBA" id="ARBA00022840"/>
    </source>
</evidence>